<dbReference type="PANTHER" id="PTHR46558">
    <property type="entry name" value="TRACRIPTIONAL REGULATORY PROTEIN-RELATED-RELATED"/>
    <property type="match status" value="1"/>
</dbReference>
<evidence type="ECO:0000259" key="2">
    <source>
        <dbReference type="PROSITE" id="PS50943"/>
    </source>
</evidence>
<keyword evidence="4" id="KW-1185">Reference proteome</keyword>
<organism evidence="3 4">
    <name type="scientific">Anaerococcus faecalis</name>
    <dbReference type="NCBI Taxonomy" id="2742993"/>
    <lineage>
        <taxon>Bacteria</taxon>
        <taxon>Bacillati</taxon>
        <taxon>Bacillota</taxon>
        <taxon>Tissierellia</taxon>
        <taxon>Tissierellales</taxon>
        <taxon>Peptoniphilaceae</taxon>
        <taxon>Anaerococcus</taxon>
    </lineage>
</organism>
<sequence length="71" mass="8181">MVVIEKVNKRLGNKLRRLRVGEGKTQEELARLLGISTSSIGMYEIGTRVPSDKVKKQYSLYFDKTVDEIFF</sequence>
<dbReference type="RefSeq" id="WP_176269413.1">
    <property type="nucleotide sequence ID" value="NZ_JABVBA010000002.1"/>
</dbReference>
<name>A0ABX2N7X8_9FIRM</name>
<evidence type="ECO:0000313" key="4">
    <source>
        <dbReference type="Proteomes" id="UP000540919"/>
    </source>
</evidence>
<proteinExistence type="predicted"/>
<comment type="caution">
    <text evidence="3">The sequence shown here is derived from an EMBL/GenBank/DDBJ whole genome shotgun (WGS) entry which is preliminary data.</text>
</comment>
<dbReference type="EMBL" id="JABVBA010000002">
    <property type="protein sequence ID" value="NVF10789.1"/>
    <property type="molecule type" value="Genomic_DNA"/>
</dbReference>
<reference evidence="3 4" key="1">
    <citation type="submission" date="2020-06" db="EMBL/GenBank/DDBJ databases">
        <title>Anaerococcus sp. nov., isolated form swine feces.</title>
        <authorList>
            <person name="Yu S."/>
        </authorList>
    </citation>
    <scope>NUCLEOTIDE SEQUENCE [LARGE SCALE GENOMIC DNA]</scope>
    <source>
        <strain evidence="3 4">AGMB00486</strain>
    </source>
</reference>
<dbReference type="Pfam" id="PF01381">
    <property type="entry name" value="HTH_3"/>
    <property type="match status" value="1"/>
</dbReference>
<protein>
    <submittedName>
        <fullName evidence="3">Helix-turn-helix transcriptional regulator</fullName>
    </submittedName>
</protein>
<dbReference type="PANTHER" id="PTHR46558:SF4">
    <property type="entry name" value="DNA-BIDING PHAGE PROTEIN"/>
    <property type="match status" value="1"/>
</dbReference>
<dbReference type="Gene3D" id="1.10.260.40">
    <property type="entry name" value="lambda repressor-like DNA-binding domains"/>
    <property type="match status" value="1"/>
</dbReference>
<dbReference type="SMART" id="SM00530">
    <property type="entry name" value="HTH_XRE"/>
    <property type="match status" value="1"/>
</dbReference>
<gene>
    <name evidence="3" type="ORF">HV819_02090</name>
</gene>
<evidence type="ECO:0000313" key="3">
    <source>
        <dbReference type="EMBL" id="NVF10789.1"/>
    </source>
</evidence>
<dbReference type="SUPFAM" id="SSF47413">
    <property type="entry name" value="lambda repressor-like DNA-binding domains"/>
    <property type="match status" value="1"/>
</dbReference>
<keyword evidence="1" id="KW-0238">DNA-binding</keyword>
<dbReference type="InterPro" id="IPR010982">
    <property type="entry name" value="Lambda_DNA-bd_dom_sf"/>
</dbReference>
<dbReference type="Proteomes" id="UP000540919">
    <property type="component" value="Unassembled WGS sequence"/>
</dbReference>
<dbReference type="InterPro" id="IPR001387">
    <property type="entry name" value="Cro/C1-type_HTH"/>
</dbReference>
<accession>A0ABX2N7X8</accession>
<feature type="domain" description="HTH cro/C1-type" evidence="2">
    <location>
        <begin position="15"/>
        <end position="69"/>
    </location>
</feature>
<dbReference type="CDD" id="cd00093">
    <property type="entry name" value="HTH_XRE"/>
    <property type="match status" value="1"/>
</dbReference>
<evidence type="ECO:0000256" key="1">
    <source>
        <dbReference type="ARBA" id="ARBA00023125"/>
    </source>
</evidence>
<dbReference type="PROSITE" id="PS50943">
    <property type="entry name" value="HTH_CROC1"/>
    <property type="match status" value="1"/>
</dbReference>